<name>A0A6G1FXA8_9PEZI</name>
<keyword evidence="5" id="KW-1185">Reference proteome</keyword>
<dbReference type="GO" id="GO:0070860">
    <property type="term" value="C:RNA polymerase I core factor complex"/>
    <property type="evidence" value="ECO:0007669"/>
    <property type="project" value="TreeGrafter"/>
</dbReference>
<feature type="compositionally biased region" description="Basic residues" evidence="1">
    <location>
        <begin position="1061"/>
        <end position="1072"/>
    </location>
</feature>
<reference evidence="4 6" key="1">
    <citation type="submission" date="2020-01" db="EMBL/GenBank/DDBJ databases">
        <authorList>
            <consortium name="DOE Joint Genome Institute"/>
            <person name="Haridas S."/>
            <person name="Albert R."/>
            <person name="Binder M."/>
            <person name="Bloem J."/>
            <person name="Labutti K."/>
            <person name="Salamov A."/>
            <person name="Andreopoulos B."/>
            <person name="Baker S.E."/>
            <person name="Barry K."/>
            <person name="Bills G."/>
            <person name="Bluhm B.H."/>
            <person name="Cannon C."/>
            <person name="Castanera R."/>
            <person name="Culley D.E."/>
            <person name="Daum C."/>
            <person name="Ezra D."/>
            <person name="Gonzalez J.B."/>
            <person name="Henrissat B."/>
            <person name="Kuo A."/>
            <person name="Liang C."/>
            <person name="Lipzen A."/>
            <person name="Lutzoni F."/>
            <person name="Magnuson J."/>
            <person name="Mondo S."/>
            <person name="Nolan M."/>
            <person name="Ohm R."/>
            <person name="Pangilinan J."/>
            <person name="Park H.-J."/>
            <person name="Ramirez L."/>
            <person name="Alfaro M."/>
            <person name="Sun H."/>
            <person name="Tritt A."/>
            <person name="Yoshinaga Y."/>
            <person name="Zwiers L.-H."/>
            <person name="Turgeon B.G."/>
            <person name="Goodwin S.B."/>
            <person name="Spatafora J.W."/>
            <person name="Crous P.W."/>
            <person name="Grigoriev I.V."/>
        </authorList>
    </citation>
    <scope>NUCLEOTIDE SEQUENCE</scope>
    <source>
        <strain evidence="4 6">CBS 781.70</strain>
    </source>
</reference>
<dbReference type="PANTHER" id="PTHR28221:SF2">
    <property type="entry name" value="RNA POLYMERASE I-SPECIFIC TRANSCRIPTION INITIATION FACTOR RRN6"/>
    <property type="match status" value="1"/>
</dbReference>
<feature type="compositionally biased region" description="Low complexity" evidence="1">
    <location>
        <begin position="1009"/>
        <end position="1018"/>
    </location>
</feature>
<gene>
    <name evidence="4 6" type="ORF">P152DRAFT_483878</name>
</gene>
<reference evidence="6" key="3">
    <citation type="submission" date="2025-04" db="UniProtKB">
        <authorList>
            <consortium name="RefSeq"/>
        </authorList>
    </citation>
    <scope>IDENTIFICATION</scope>
    <source>
        <strain evidence="6">CBS 781.70</strain>
    </source>
</reference>
<sequence length="1072" mass="121045">MSSIRGLKAHYGHPGRAVYDLESGKWRFQRDLTSTRYVRILEDRTPQDDRPRHGGEDLSTTLAPEKRTSRVQHFLQANPELQFAQNVVPRLESVSEMITSNTTQVDPSLGDLVAFGYANRGGKYRKPRILVSADGLNGDSIRIEEIQEELRSWTKGYASHLRMPRIVGQSAWWVGDGAPVRQISFSDPENRTDIFFAVRFSGYTMLFRPTLQDNFIESNAPPGRQYPPSHIDPCPFIKIPVSATGGSLHADVAFSPSDKRWFAIVDQSLKWTVYNIGKGTESEARRLKATVHSQGQVELTGTTEPPSGKEDGWARVMFVGDDRTLLVCSRRKALLFSAKRADKDVPPVAVTVEKEAWIIDFCRRPGRRDEIFMLTTSGIYWYRFSRPQDQDGIGEMSLRLCWKHFSNDQDVSLSLSLSEENNVIHTILFSRLHESATYLDFSDKEASASPPRVSTPVTLRGLFQGSEGSNAKSVQTIVLSVLPMRQFVLRKGNASRTSQDLDRGLLYQRRGVFFFSVFVLPKNQTRRQYIVSVSKDPLTPQLPSVLLQGLSKLHRSSAFVEERDTFLDQANSELDSDASAAYKQKNRWRMARRDSNDKFLLSLVRITRDLRQSTRMGASTFLLRKRQPRMGIQDFSRLLDRYLRVVQQGLKNRLQNISEVAFSLPGVSGAIREDSRTLQRLWTKYSGNKDHHRPSLRIDNDSFKLILDMPPANEKITIWNIFLLFLAQWGPRMPQYHRPGCLTRKAEIILSAATDIFFATSTIVSRTGDVEARTDGSSLGKTQKPTKGMGKHRASERLESQSEHGPDTSNTTGPISNSSVFAGVENLYDRLSMLRVDRARQRKVRPKGKSKSRPVAGEDMKFEPVAGGNTPPIVIPSGLEDEEDRNRETRLETEDEEAARNPSAPGRHEHVEEDFDDAKERDASENNLEQEILGYIDATWKLGIDPTETDWSRLIQRYVTMDGEVEVEIDARTAARQERRKLREAMKMDRSQREDIEADAIPTEHARRPAAPGARPSALHGSRSSPAPRPPMVGISSQAVFESSQVVASQIVGGRHGGRPEKKKKRKRAEGF</sequence>
<feature type="region of interest" description="Disordered" evidence="1">
    <location>
        <begin position="984"/>
        <end position="1072"/>
    </location>
</feature>
<dbReference type="AlphaFoldDB" id="A0A6G1FXA8"/>
<organism evidence="4">
    <name type="scientific">Eremomyces bilateralis CBS 781.70</name>
    <dbReference type="NCBI Taxonomy" id="1392243"/>
    <lineage>
        <taxon>Eukaryota</taxon>
        <taxon>Fungi</taxon>
        <taxon>Dikarya</taxon>
        <taxon>Ascomycota</taxon>
        <taxon>Pezizomycotina</taxon>
        <taxon>Dothideomycetes</taxon>
        <taxon>Dothideomycetes incertae sedis</taxon>
        <taxon>Eremomycetales</taxon>
        <taxon>Eremomycetaceae</taxon>
        <taxon>Eremomyces</taxon>
    </lineage>
</organism>
<evidence type="ECO:0000313" key="6">
    <source>
        <dbReference type="RefSeq" id="XP_033532045.1"/>
    </source>
</evidence>
<feature type="compositionally biased region" description="Polar residues" evidence="1">
    <location>
        <begin position="807"/>
        <end position="819"/>
    </location>
</feature>
<feature type="compositionally biased region" description="Basic and acidic residues" evidence="1">
    <location>
        <begin position="984"/>
        <end position="995"/>
    </location>
</feature>
<dbReference type="PANTHER" id="PTHR28221">
    <property type="entry name" value="RNA POLYMERASE I-SPECIFIC TRANSCRIPTION INITIATION FACTOR RRN6"/>
    <property type="match status" value="1"/>
</dbReference>
<dbReference type="InterPro" id="IPR048536">
    <property type="entry name" value="Rrn6_K-rich"/>
</dbReference>
<dbReference type="OrthoDB" id="4090074at2759"/>
<dbReference type="GO" id="GO:0001179">
    <property type="term" value="F:RNA polymerase I general transcription initiation factor binding"/>
    <property type="evidence" value="ECO:0007669"/>
    <property type="project" value="TreeGrafter"/>
</dbReference>
<feature type="compositionally biased region" description="Basic and acidic residues" evidence="1">
    <location>
        <begin position="42"/>
        <end position="56"/>
    </location>
</feature>
<evidence type="ECO:0000313" key="4">
    <source>
        <dbReference type="EMBL" id="KAF1810414.1"/>
    </source>
</evidence>
<feature type="region of interest" description="Disordered" evidence="1">
    <location>
        <begin position="839"/>
        <end position="923"/>
    </location>
</feature>
<dbReference type="Pfam" id="PF20639">
    <property type="entry name" value="Rrn6_K-rich"/>
    <property type="match status" value="1"/>
</dbReference>
<dbReference type="GO" id="GO:0001163">
    <property type="term" value="F:RNA polymerase I transcription regulatory region sequence-specific DNA binding"/>
    <property type="evidence" value="ECO:0007669"/>
    <property type="project" value="TreeGrafter"/>
</dbReference>
<proteinExistence type="predicted"/>
<dbReference type="RefSeq" id="XP_033532045.1">
    <property type="nucleotide sequence ID" value="XM_033681971.1"/>
</dbReference>
<feature type="domain" description="RRN6 K-rich C-terminal" evidence="3">
    <location>
        <begin position="939"/>
        <end position="1072"/>
    </location>
</feature>
<accession>A0A6G1FXA8</accession>
<feature type="region of interest" description="Disordered" evidence="1">
    <location>
        <begin position="770"/>
        <end position="819"/>
    </location>
</feature>
<dbReference type="Proteomes" id="UP000504638">
    <property type="component" value="Unplaced"/>
</dbReference>
<dbReference type="GeneID" id="54422541"/>
<evidence type="ECO:0000256" key="1">
    <source>
        <dbReference type="SAM" id="MobiDB-lite"/>
    </source>
</evidence>
<dbReference type="InterPro" id="IPR048535">
    <property type="entry name" value="RRN6_beta-prop"/>
</dbReference>
<feature type="compositionally biased region" description="Basic and acidic residues" evidence="1">
    <location>
        <begin position="793"/>
        <end position="806"/>
    </location>
</feature>
<dbReference type="EMBL" id="ML975166">
    <property type="protein sequence ID" value="KAF1810414.1"/>
    <property type="molecule type" value="Genomic_DNA"/>
</dbReference>
<feature type="compositionally biased region" description="Basic residues" evidence="1">
    <location>
        <begin position="840"/>
        <end position="852"/>
    </location>
</feature>
<evidence type="ECO:0000259" key="2">
    <source>
        <dbReference type="Pfam" id="PF10214"/>
    </source>
</evidence>
<feature type="region of interest" description="Disordered" evidence="1">
    <location>
        <begin position="42"/>
        <end position="61"/>
    </location>
</feature>
<evidence type="ECO:0000259" key="3">
    <source>
        <dbReference type="Pfam" id="PF20639"/>
    </source>
</evidence>
<dbReference type="InterPro" id="IPR019350">
    <property type="entry name" value="RNA_pol_I-sp_TIF_RRN6-like"/>
</dbReference>
<feature type="compositionally biased region" description="Polar residues" evidence="1">
    <location>
        <begin position="1035"/>
        <end position="1048"/>
    </location>
</feature>
<evidence type="ECO:0008006" key="7">
    <source>
        <dbReference type="Google" id="ProtNLM"/>
    </source>
</evidence>
<dbReference type="Pfam" id="PF10214">
    <property type="entry name" value="Rrn6_beta-prop"/>
    <property type="match status" value="1"/>
</dbReference>
<feature type="compositionally biased region" description="Polar residues" evidence="1">
    <location>
        <begin position="775"/>
        <end position="785"/>
    </location>
</feature>
<reference evidence="6" key="2">
    <citation type="submission" date="2020-04" db="EMBL/GenBank/DDBJ databases">
        <authorList>
            <consortium name="NCBI Genome Project"/>
        </authorList>
    </citation>
    <scope>NUCLEOTIDE SEQUENCE</scope>
    <source>
        <strain evidence="6">CBS 781.70</strain>
    </source>
</reference>
<evidence type="ECO:0000313" key="5">
    <source>
        <dbReference type="Proteomes" id="UP000504638"/>
    </source>
</evidence>
<feature type="domain" description="RRN6 beta-propeller" evidence="2">
    <location>
        <begin position="106"/>
        <end position="457"/>
    </location>
</feature>
<protein>
    <recommendedName>
        <fullName evidence="7">RNA polymerase I-specific transcription initiation factor RRN6-like protein</fullName>
    </recommendedName>
</protein>
<dbReference type="GO" id="GO:0042790">
    <property type="term" value="P:nucleolar large rRNA transcription by RNA polymerase I"/>
    <property type="evidence" value="ECO:0007669"/>
    <property type="project" value="TreeGrafter"/>
</dbReference>